<gene>
    <name evidence="1" type="ORF">BK648_13020</name>
</gene>
<evidence type="ECO:0000313" key="2">
    <source>
        <dbReference type="Proteomes" id="UP000284656"/>
    </source>
</evidence>
<reference evidence="1 2" key="1">
    <citation type="submission" date="2016-10" db="EMBL/GenBank/DDBJ databases">
        <title>Comparative genome analysis of multiple Pseudomonas spp. focuses on biocontrol and plant growth promoting traits.</title>
        <authorList>
            <person name="Tao X.-Y."/>
            <person name="Taylor C.G."/>
        </authorList>
    </citation>
    <scope>NUCLEOTIDE SEQUENCE [LARGE SCALE GENOMIC DNA]</scope>
    <source>
        <strain evidence="1 2">29G9</strain>
    </source>
</reference>
<dbReference type="Proteomes" id="UP000284656">
    <property type="component" value="Unassembled WGS sequence"/>
</dbReference>
<comment type="caution">
    <text evidence="1">The sequence shown here is derived from an EMBL/GenBank/DDBJ whole genome shotgun (WGS) entry which is preliminary data.</text>
</comment>
<evidence type="ECO:0000313" key="1">
    <source>
        <dbReference type="EMBL" id="ROM49099.1"/>
    </source>
</evidence>
<dbReference type="AlphaFoldDB" id="A0A423F3E4"/>
<dbReference type="RefSeq" id="WP_123716397.1">
    <property type="nucleotide sequence ID" value="NZ_MOAY01000045.1"/>
</dbReference>
<sequence length="125" mass="14009">MMRLFIEERVEMRFNMLAIGAALLVALADYLLLPSVLTGLRSNPQIQSYRADPDLTFQVVSQCKQSVINADACYQAYSAAVQLSNLKSCSSEAMAMKRRFKLLVERNTLEAIESELIKECAPTEN</sequence>
<accession>A0A423F3E4</accession>
<protein>
    <submittedName>
        <fullName evidence="1">Uncharacterized protein</fullName>
    </submittedName>
</protein>
<proteinExistence type="predicted"/>
<organism evidence="1 2">
    <name type="scientific">Pseudomonas poae</name>
    <dbReference type="NCBI Taxonomy" id="200451"/>
    <lineage>
        <taxon>Bacteria</taxon>
        <taxon>Pseudomonadati</taxon>
        <taxon>Pseudomonadota</taxon>
        <taxon>Gammaproteobacteria</taxon>
        <taxon>Pseudomonadales</taxon>
        <taxon>Pseudomonadaceae</taxon>
        <taxon>Pseudomonas</taxon>
    </lineage>
</organism>
<dbReference type="EMBL" id="MOAY01000045">
    <property type="protein sequence ID" value="ROM49099.1"/>
    <property type="molecule type" value="Genomic_DNA"/>
</dbReference>
<name>A0A423F3E4_9PSED</name>